<dbReference type="InterPro" id="IPR001789">
    <property type="entry name" value="Sig_transdc_resp-reg_receiver"/>
</dbReference>
<dbReference type="SMART" id="SM00448">
    <property type="entry name" value="REC"/>
    <property type="match status" value="1"/>
</dbReference>
<dbReference type="InterPro" id="IPR013972">
    <property type="entry name" value="YcbB"/>
</dbReference>
<feature type="domain" description="Response regulatory" evidence="4">
    <location>
        <begin position="2"/>
        <end position="118"/>
    </location>
</feature>
<protein>
    <recommendedName>
        <fullName evidence="1">Stage 0 sporulation protein A homolog</fullName>
    </recommendedName>
</protein>
<feature type="modified residue" description="4-aspartylphosphate" evidence="3">
    <location>
        <position position="54"/>
    </location>
</feature>
<proteinExistence type="predicted"/>
<name>A0A934M1E9_9CLOT</name>
<dbReference type="RefSeq" id="WP_211142675.1">
    <property type="nucleotide sequence ID" value="NZ_JAEEGB010000012.1"/>
</dbReference>
<dbReference type="Proteomes" id="UP000622687">
    <property type="component" value="Unassembled WGS sequence"/>
</dbReference>
<evidence type="ECO:0000256" key="1">
    <source>
        <dbReference type="ARBA" id="ARBA00018672"/>
    </source>
</evidence>
<comment type="caution">
    <text evidence="5">The sequence shown here is derived from an EMBL/GenBank/DDBJ whole genome shotgun (WGS) entry which is preliminary data.</text>
</comment>
<evidence type="ECO:0000313" key="6">
    <source>
        <dbReference type="Proteomes" id="UP000622687"/>
    </source>
</evidence>
<dbReference type="PANTHER" id="PTHR43228:SF8">
    <property type="entry name" value="TRANSCRIPTIONAL REGULATORY PROTEIN GLNL"/>
    <property type="match status" value="1"/>
</dbReference>
<dbReference type="Pfam" id="PF08664">
    <property type="entry name" value="YcbB"/>
    <property type="match status" value="1"/>
</dbReference>
<dbReference type="InterPro" id="IPR052048">
    <property type="entry name" value="ST_Response_Regulator"/>
</dbReference>
<gene>
    <name evidence="5" type="ORF">I6U51_10890</name>
</gene>
<dbReference type="GO" id="GO:0000160">
    <property type="term" value="P:phosphorelay signal transduction system"/>
    <property type="evidence" value="ECO:0007669"/>
    <property type="project" value="InterPro"/>
</dbReference>
<comment type="function">
    <text evidence="2">May play the central regulatory role in sporulation. It may be an element of the effector pathway responsible for the activation of sporulation genes in response to nutritional stress. Spo0A may act in concert with spo0H (a sigma factor) to control the expression of some genes that are critical to the sporulation process.</text>
</comment>
<dbReference type="Pfam" id="PF00072">
    <property type="entry name" value="Response_reg"/>
    <property type="match status" value="1"/>
</dbReference>
<dbReference type="Gene3D" id="3.40.50.2300">
    <property type="match status" value="1"/>
</dbReference>
<evidence type="ECO:0000259" key="4">
    <source>
        <dbReference type="PROSITE" id="PS50110"/>
    </source>
</evidence>
<dbReference type="SUPFAM" id="SSF52172">
    <property type="entry name" value="CheY-like"/>
    <property type="match status" value="1"/>
</dbReference>
<evidence type="ECO:0000256" key="2">
    <source>
        <dbReference type="ARBA" id="ARBA00024867"/>
    </source>
</evidence>
<dbReference type="AlphaFoldDB" id="A0A934M1E9"/>
<dbReference type="PANTHER" id="PTHR43228">
    <property type="entry name" value="TWO-COMPONENT RESPONSE REGULATOR"/>
    <property type="match status" value="1"/>
</dbReference>
<organism evidence="5 6">
    <name type="scientific">Clostridium aciditolerans</name>
    <dbReference type="NCBI Taxonomy" id="339861"/>
    <lineage>
        <taxon>Bacteria</taxon>
        <taxon>Bacillati</taxon>
        <taxon>Bacillota</taxon>
        <taxon>Clostridia</taxon>
        <taxon>Eubacteriales</taxon>
        <taxon>Clostridiaceae</taxon>
        <taxon>Clostridium</taxon>
    </lineage>
</organism>
<dbReference type="PROSITE" id="PS50110">
    <property type="entry name" value="RESPONSE_REGULATORY"/>
    <property type="match status" value="1"/>
</dbReference>
<keyword evidence="3" id="KW-0597">Phosphoprotein</keyword>
<keyword evidence="6" id="KW-1185">Reference proteome</keyword>
<accession>A0A934M1E9</accession>
<evidence type="ECO:0000313" key="5">
    <source>
        <dbReference type="EMBL" id="MBI6873209.1"/>
    </source>
</evidence>
<reference evidence="5" key="1">
    <citation type="submission" date="2020-12" db="EMBL/GenBank/DDBJ databases">
        <title>Clostridium thailandense sp. nov., a novel acetogenic bacterium isolated from peat land soil in Thailand.</title>
        <authorList>
            <person name="Chaikitkaew S."/>
            <person name="Birkeland N.K."/>
        </authorList>
    </citation>
    <scope>NUCLEOTIDE SEQUENCE</scope>
    <source>
        <strain evidence="5">DSM 17425</strain>
    </source>
</reference>
<evidence type="ECO:0000256" key="3">
    <source>
        <dbReference type="PROSITE-ProRule" id="PRU00169"/>
    </source>
</evidence>
<sequence>MRFFIVDDDEAIRSMLAEIIEDYDLGEIVGEADNGSIIDSHLLSLKKVDILVIDLLMPIKDGIQTIHDLSGDFPGKIIMISQVEDKEMVGKAYSLGVEYYITKPINRLEVISVIQKVVEHIKLQKSIYDIQKTLNVLEFGKQKQKDENNFINKNITLAGQFLLTELGMIGESGSKDLLDMLEYLFQQEKQSPFEHEFPPLKDIFTTVASKKLGISATAPDLQKEIKASEQRVRRAIFQALNHLASLGLTDYSNPKFEEYATKFFDFTEIRKVMLELENDTKPSISRIRINTKKFVRVLYLESKKRM</sequence>
<dbReference type="InterPro" id="IPR011006">
    <property type="entry name" value="CheY-like_superfamily"/>
</dbReference>
<dbReference type="EMBL" id="JAEEGB010000012">
    <property type="protein sequence ID" value="MBI6873209.1"/>
    <property type="molecule type" value="Genomic_DNA"/>
</dbReference>